<accession>A0AAE7BRF1</accession>
<proteinExistence type="predicted"/>
<dbReference type="AlphaFoldDB" id="A0AAE7BRF1"/>
<dbReference type="RefSeq" id="WP_163588259.1">
    <property type="nucleotide sequence ID" value="NZ_CP040853.1"/>
</dbReference>
<evidence type="ECO:0000313" key="2">
    <source>
        <dbReference type="Proteomes" id="UP000463931"/>
    </source>
</evidence>
<organism evidence="1 2">
    <name type="scientific">Ligilactobacillus murinus</name>
    <dbReference type="NCBI Taxonomy" id="1622"/>
    <lineage>
        <taxon>Bacteria</taxon>
        <taxon>Bacillati</taxon>
        <taxon>Bacillota</taxon>
        <taxon>Bacilli</taxon>
        <taxon>Lactobacillales</taxon>
        <taxon>Lactobacillaceae</taxon>
        <taxon>Ligilactobacillus</taxon>
    </lineage>
</organism>
<keyword evidence="1" id="KW-0614">Plasmid</keyword>
<protein>
    <submittedName>
        <fullName evidence="1">Uncharacterized protein</fullName>
    </submittedName>
</protein>
<dbReference type="EMBL" id="CP040853">
    <property type="protein sequence ID" value="QIA91130.1"/>
    <property type="molecule type" value="Genomic_DNA"/>
</dbReference>
<name>A0AAE7BRF1_9LACO</name>
<reference evidence="1 2" key="1">
    <citation type="journal article" date="2019" name="Nat. Med.">
        <title>Preventing dysbiosis of the neonatal mouse intestinal microbiome protects against late-onset sepsis.</title>
        <authorList>
            <person name="Singer J.R."/>
            <person name="Blosser E.G."/>
            <person name="Zindl C.L."/>
            <person name="Silberger D.J."/>
            <person name="Conlan S."/>
            <person name="Laufer V.A."/>
            <person name="DiToro D."/>
            <person name="Deming C."/>
            <person name="Kumar R."/>
            <person name="Morrow C.D."/>
            <person name="Segre J.A."/>
            <person name="Gray M.J."/>
            <person name="Randolph D.A."/>
            <person name="Weaver C.T."/>
        </authorList>
    </citation>
    <scope>NUCLEOTIDE SEQUENCE [LARGE SCALE GENOMIC DNA]</scope>
    <source>
        <strain evidence="1 2">V10</strain>
    </source>
</reference>
<gene>
    <name evidence="1" type="ORF">FEE40_13055</name>
</gene>
<sequence length="122" mass="14332">MENKSMYEVVIDDFKQVYNFEERGGEVVGPKIKFPKVVYDRVEAFNTEEAFENGWTYYGIMQLILGKLKKEECWFHPAIHEAGVSLKPSEEFKRWWDEHPTLGPVLIMLALVYGNYELGYTE</sequence>
<evidence type="ECO:0000313" key="1">
    <source>
        <dbReference type="EMBL" id="QIA91130.1"/>
    </source>
</evidence>
<dbReference type="Proteomes" id="UP000463931">
    <property type="component" value="Plasmid unnamed"/>
</dbReference>
<geneLocation type="plasmid" evidence="1 2">
    <name>unnamed</name>
</geneLocation>